<dbReference type="PIRSF" id="PIRSF000521">
    <property type="entry name" value="Transaminase_4ab_Lys_Orn"/>
    <property type="match status" value="1"/>
</dbReference>
<comment type="catalytic activity">
    <reaction evidence="6">
        <text>4-aminobutanoate + 2-oxoglutarate = succinate semialdehyde + L-glutamate</text>
        <dbReference type="Rhea" id="RHEA:23352"/>
        <dbReference type="ChEBI" id="CHEBI:16810"/>
        <dbReference type="ChEBI" id="CHEBI:29985"/>
        <dbReference type="ChEBI" id="CHEBI:57706"/>
        <dbReference type="ChEBI" id="CHEBI:59888"/>
        <dbReference type="EC" id="2.6.1.19"/>
    </reaction>
</comment>
<evidence type="ECO:0000256" key="2">
    <source>
        <dbReference type="ARBA" id="ARBA00008954"/>
    </source>
</evidence>
<dbReference type="Pfam" id="PF00202">
    <property type="entry name" value="Aminotran_3"/>
    <property type="match status" value="1"/>
</dbReference>
<sequence length="399" mass="44837">MATLLRRLTILRIHSSRPLHQASLNQSGCNHELEINIQTEIPGPKSTKLRNDLLECQQVSTVSFVSDVQKSLGNYIVDVDSNTYLDCFMQIASLPLGYNSPDLIKALSSPENIHQLVNRPAMGWFPNEEWIRYVTNVFMAMAPPGLEQIYPMMCGTCSNENALKIAFMKYVDKQRGGRLDFTEEELQSVMTHSAPGSPNLSILSFKGGFHGRTVGLLSVSNSRALHGIDIPTLKWPKADFPRYKYPLGENQDINRAEDLRCLEILEDTIREQNTKTDAPVAGMIVEPIQAEGGDFHGSKFFFQGVDRIAHKYDISLIIDEVQTGGGSTGKMWCHEHFELEHGPDIVTFSKKMLSGGIYHKKTHRPQHAGRILNTWLGDPIKSLCSLKSGNTFRRKIPWL</sequence>
<comment type="cofactor">
    <cofactor evidence="1">
        <name>pyridoxal 5'-phosphate</name>
        <dbReference type="ChEBI" id="CHEBI:597326"/>
    </cofactor>
</comment>
<dbReference type="InterPro" id="IPR015424">
    <property type="entry name" value="PyrdxlP-dep_Trfase"/>
</dbReference>
<keyword evidence="5 7" id="KW-0663">Pyridoxal phosphate</keyword>
<dbReference type="PROSITE" id="PS00600">
    <property type="entry name" value="AA_TRANSFER_CLASS_3"/>
    <property type="match status" value="1"/>
</dbReference>
<name>C1BRM0_CALRO</name>
<dbReference type="GO" id="GO:0030170">
    <property type="term" value="F:pyridoxal phosphate binding"/>
    <property type="evidence" value="ECO:0007669"/>
    <property type="project" value="InterPro"/>
</dbReference>
<evidence type="ECO:0000256" key="5">
    <source>
        <dbReference type="ARBA" id="ARBA00022898"/>
    </source>
</evidence>
<accession>C1BRM0</accession>
<proteinExistence type="evidence at transcript level"/>
<gene>
    <name evidence="8" type="primary">GABT</name>
</gene>
<organism evidence="8">
    <name type="scientific">Caligus rogercresseyi</name>
    <name type="common">Sea louse</name>
    <dbReference type="NCBI Taxonomy" id="217165"/>
    <lineage>
        <taxon>Eukaryota</taxon>
        <taxon>Metazoa</taxon>
        <taxon>Ecdysozoa</taxon>
        <taxon>Arthropoda</taxon>
        <taxon>Crustacea</taxon>
        <taxon>Multicrustacea</taxon>
        <taxon>Hexanauplia</taxon>
        <taxon>Copepoda</taxon>
        <taxon>Siphonostomatoida</taxon>
        <taxon>Caligidae</taxon>
        <taxon>Caligus</taxon>
    </lineage>
</organism>
<keyword evidence="4 8" id="KW-0808">Transferase</keyword>
<evidence type="ECO:0000313" key="8">
    <source>
        <dbReference type="EMBL" id="ACO11673.1"/>
    </source>
</evidence>
<dbReference type="SUPFAM" id="SSF53383">
    <property type="entry name" value="PLP-dependent transferases"/>
    <property type="match status" value="1"/>
</dbReference>
<dbReference type="AlphaFoldDB" id="C1BRM0"/>
<protein>
    <submittedName>
        <fullName evidence="8">4-aminobutyrate aminotransferase</fullName>
    </submittedName>
</protein>
<dbReference type="Gene3D" id="3.40.640.10">
    <property type="entry name" value="Type I PLP-dependent aspartate aminotransferase-like (Major domain)"/>
    <property type="match status" value="1"/>
</dbReference>
<evidence type="ECO:0000256" key="7">
    <source>
        <dbReference type="RuleBase" id="RU003560"/>
    </source>
</evidence>
<dbReference type="GO" id="GO:0034386">
    <property type="term" value="F:4-aminobutyrate:2-oxoglutarate transaminase activity"/>
    <property type="evidence" value="ECO:0007669"/>
    <property type="project" value="UniProtKB-EC"/>
</dbReference>
<dbReference type="PANTHER" id="PTHR43206">
    <property type="entry name" value="AMINOTRANSFERASE"/>
    <property type="match status" value="1"/>
</dbReference>
<dbReference type="InterPro" id="IPR015421">
    <property type="entry name" value="PyrdxlP-dep_Trfase_major"/>
</dbReference>
<dbReference type="GO" id="GO:0009450">
    <property type="term" value="P:gamma-aminobutyric acid catabolic process"/>
    <property type="evidence" value="ECO:0007669"/>
    <property type="project" value="TreeGrafter"/>
</dbReference>
<reference evidence="8" key="1">
    <citation type="submission" date="2009-03" db="EMBL/GenBank/DDBJ databases">
        <title>Caligus rogercresseyi ESTs and full-length cDNAs.</title>
        <authorList>
            <person name="Yasuike M."/>
            <person name="von Schalburg K."/>
            <person name="Cooper G."/>
            <person name="Leong J."/>
            <person name="Jones S.R.M."/>
            <person name="Koop B.F."/>
        </authorList>
    </citation>
    <scope>NUCLEOTIDE SEQUENCE</scope>
    <source>
        <tissue evidence="8">Whole tissue</tissue>
    </source>
</reference>
<dbReference type="InterPro" id="IPR049704">
    <property type="entry name" value="Aminotrans_3_PPA_site"/>
</dbReference>
<evidence type="ECO:0000256" key="1">
    <source>
        <dbReference type="ARBA" id="ARBA00001933"/>
    </source>
</evidence>
<dbReference type="Gene3D" id="3.90.1150.10">
    <property type="entry name" value="Aspartate Aminotransferase, domain 1"/>
    <property type="match status" value="1"/>
</dbReference>
<keyword evidence="3 8" id="KW-0032">Aminotransferase</keyword>
<evidence type="ECO:0000256" key="4">
    <source>
        <dbReference type="ARBA" id="ARBA00022679"/>
    </source>
</evidence>
<dbReference type="PANTHER" id="PTHR43206:SF1">
    <property type="entry name" value="4-AMINOBUTYRATE AMINOTRANSFERASE, MITOCHONDRIAL"/>
    <property type="match status" value="1"/>
</dbReference>
<dbReference type="InterPro" id="IPR005814">
    <property type="entry name" value="Aminotrans_3"/>
</dbReference>
<evidence type="ECO:0000256" key="3">
    <source>
        <dbReference type="ARBA" id="ARBA00022576"/>
    </source>
</evidence>
<dbReference type="InterPro" id="IPR015422">
    <property type="entry name" value="PyrdxlP-dep_Trfase_small"/>
</dbReference>
<evidence type="ECO:0000256" key="6">
    <source>
        <dbReference type="ARBA" id="ARBA00048021"/>
    </source>
</evidence>
<comment type="similarity">
    <text evidence="2 7">Belongs to the class-III pyridoxal-phosphate-dependent aminotransferase family.</text>
</comment>
<dbReference type="EMBL" id="BT077249">
    <property type="protein sequence ID" value="ACO11673.1"/>
    <property type="molecule type" value="mRNA"/>
</dbReference>
<dbReference type="GO" id="GO:0005739">
    <property type="term" value="C:mitochondrion"/>
    <property type="evidence" value="ECO:0007669"/>
    <property type="project" value="TreeGrafter"/>
</dbReference>
<dbReference type="FunFam" id="3.40.640.10:FF:000073">
    <property type="entry name" value="Probable 4-aminobutyrate aminotransferase"/>
    <property type="match status" value="1"/>
</dbReference>